<name>A0A8S5PKH6_9CAUD</name>
<organism evidence="1">
    <name type="scientific">Siphoviridae sp. ct8M020</name>
    <dbReference type="NCBI Taxonomy" id="2825362"/>
    <lineage>
        <taxon>Viruses</taxon>
        <taxon>Duplodnaviria</taxon>
        <taxon>Heunggongvirae</taxon>
        <taxon>Uroviricota</taxon>
        <taxon>Caudoviricetes</taxon>
    </lineage>
</organism>
<evidence type="ECO:0000313" key="1">
    <source>
        <dbReference type="EMBL" id="DAE07402.1"/>
    </source>
</evidence>
<reference evidence="1" key="1">
    <citation type="journal article" date="2021" name="Proc. Natl. Acad. Sci. U.S.A.">
        <title>A Catalog of Tens of Thousands of Viruses from Human Metagenomes Reveals Hidden Associations with Chronic Diseases.</title>
        <authorList>
            <person name="Tisza M.J."/>
            <person name="Buck C.B."/>
        </authorList>
    </citation>
    <scope>NUCLEOTIDE SEQUENCE</scope>
    <source>
        <strain evidence="1">Ct8M020</strain>
    </source>
</reference>
<sequence length="160" mass="17512">MGTFSTVEPTNITGWSEEVSGDWVNMYNKGKYGYAYMSQCAVTRLTDNSICVRIKMWSKAIMGWGGGNNAAYRPWGNNGTENEFGPMESYSYGSNAYVAATYYYTLPASYTGTTVTVGMTSSHKSTSANSPVTLTVPAVVITRALWKKKNGTWVKIANLT</sequence>
<accession>A0A8S5PKH6</accession>
<protein>
    <submittedName>
        <fullName evidence="1">Uncharacterized protein</fullName>
    </submittedName>
</protein>
<dbReference type="EMBL" id="BK015449">
    <property type="protein sequence ID" value="DAE07402.1"/>
    <property type="molecule type" value="Genomic_DNA"/>
</dbReference>
<proteinExistence type="predicted"/>